<evidence type="ECO:0000313" key="3">
    <source>
        <dbReference type="Proteomes" id="UP001141933"/>
    </source>
</evidence>
<comment type="caution">
    <text evidence="2">The sequence shown here is derived from an EMBL/GenBank/DDBJ whole genome shotgun (WGS) entry which is preliminary data.</text>
</comment>
<gene>
    <name evidence="2" type="ORF">O6P32_01845</name>
</gene>
<sequence>MKKSVYVCLMCLAMIWLASCSSEKKYVNVLPENPGAVVSVDLKQLVQKSDLSAEDTKAVVTEIKNTLGNGLDAQGTELIDKVLADPSESGLDLKQKVYLFVDDKGEKGGLLACVQDKGKLNELVGLLGKQQSSAAIEDKGAYSQVVQEQGVLAYSDCSCLLLFSDKGKDADLQTWASELMGGENKNSFCDSKGFESMEKIKGDISVFMSMVMLPEEYKMMAKMSMPATVDWKDLNIVAGVHFEKGRMVLDIETLINDALKKEYEKIRPIYSKETTDKFLKMFPKGSFMWVDMGLKGDKLYETLMKEPAMAAQLGGVQTMFDLKSALSAIDGETVICISNLEPLSFALMAEVENSDFMQSFESLKPMLDMTRGQMKLVETGKNAYELQMADGRMMGVQGNVSIYIGVKDGVFYLTNDKMCAEQKEVDNSMKNESWAGNVPGKRCFFVMNCYSLNEIMNANHQVYSSKDQLTQRMLSVMDYMTVEAKDDTHGRMELGMKDKETNVLKQWIALGKELAVR</sequence>
<organism evidence="2 3">
    <name type="scientific">Phocaeicola acetigenes</name>
    <dbReference type="NCBI Taxonomy" id="3016083"/>
    <lineage>
        <taxon>Bacteria</taxon>
        <taxon>Pseudomonadati</taxon>
        <taxon>Bacteroidota</taxon>
        <taxon>Bacteroidia</taxon>
        <taxon>Bacteroidales</taxon>
        <taxon>Bacteroidaceae</taxon>
        <taxon>Phocaeicola</taxon>
    </lineage>
</organism>
<feature type="signal peptide" evidence="1">
    <location>
        <begin position="1"/>
        <end position="18"/>
    </location>
</feature>
<feature type="chain" id="PRO_5047373071" evidence="1">
    <location>
        <begin position="19"/>
        <end position="517"/>
    </location>
</feature>
<keyword evidence="1" id="KW-0732">Signal</keyword>
<evidence type="ECO:0000256" key="1">
    <source>
        <dbReference type="SAM" id="SignalP"/>
    </source>
</evidence>
<dbReference type="Proteomes" id="UP001141933">
    <property type="component" value="Unassembled WGS sequence"/>
</dbReference>
<keyword evidence="3" id="KW-1185">Reference proteome</keyword>
<reference evidence="2" key="1">
    <citation type="submission" date="2022-12" db="EMBL/GenBank/DDBJ databases">
        <title>Phocaeicola acetigenes sp. nov., isolated feces from a healthy human.</title>
        <authorList>
            <person name="Do H."/>
            <person name="Ha Y.B."/>
            <person name="Kim J.-S."/>
            <person name="Suh M.K."/>
            <person name="Kim H.S."/>
            <person name="Lee J.-S."/>
        </authorList>
    </citation>
    <scope>NUCLEOTIDE SEQUENCE</scope>
    <source>
        <strain evidence="2">KGMB11183</strain>
    </source>
</reference>
<accession>A0ABT4PEG2</accession>
<dbReference type="EMBL" id="JAPZVM010000001">
    <property type="protein sequence ID" value="MCZ8371447.1"/>
    <property type="molecule type" value="Genomic_DNA"/>
</dbReference>
<evidence type="ECO:0000313" key="2">
    <source>
        <dbReference type="EMBL" id="MCZ8371447.1"/>
    </source>
</evidence>
<proteinExistence type="predicted"/>
<dbReference type="RefSeq" id="WP_269876472.1">
    <property type="nucleotide sequence ID" value="NZ_JAPZVM010000001.1"/>
</dbReference>
<dbReference type="Pfam" id="PF16120">
    <property type="entry name" value="DUF4836"/>
    <property type="match status" value="1"/>
</dbReference>
<protein>
    <submittedName>
        <fullName evidence="2">DUF4836 family protein</fullName>
    </submittedName>
</protein>
<dbReference type="InterPro" id="IPR032276">
    <property type="entry name" value="DUF4836"/>
</dbReference>
<name>A0ABT4PEG2_9BACT</name>
<dbReference type="PROSITE" id="PS51257">
    <property type="entry name" value="PROKAR_LIPOPROTEIN"/>
    <property type="match status" value="1"/>
</dbReference>